<dbReference type="Pfam" id="PF04932">
    <property type="entry name" value="Wzy_C"/>
    <property type="match status" value="1"/>
</dbReference>
<comment type="caution">
    <text evidence="8">The sequence shown here is derived from an EMBL/GenBank/DDBJ whole genome shotgun (WGS) entry which is preliminary data.</text>
</comment>
<evidence type="ECO:0000256" key="5">
    <source>
        <dbReference type="SAM" id="MobiDB-lite"/>
    </source>
</evidence>
<feature type="transmembrane region" description="Helical" evidence="6">
    <location>
        <begin position="6"/>
        <end position="24"/>
    </location>
</feature>
<feature type="transmembrane region" description="Helical" evidence="6">
    <location>
        <begin position="90"/>
        <end position="109"/>
    </location>
</feature>
<organism evidence="8 9">
    <name type="scientific">Rhodococcus daqingensis</name>
    <dbReference type="NCBI Taxonomy" id="2479363"/>
    <lineage>
        <taxon>Bacteria</taxon>
        <taxon>Bacillati</taxon>
        <taxon>Actinomycetota</taxon>
        <taxon>Actinomycetes</taxon>
        <taxon>Mycobacteriales</taxon>
        <taxon>Nocardiaceae</taxon>
        <taxon>Rhodococcus</taxon>
    </lineage>
</organism>
<dbReference type="PANTHER" id="PTHR37422">
    <property type="entry name" value="TEICHURONIC ACID BIOSYNTHESIS PROTEIN TUAE"/>
    <property type="match status" value="1"/>
</dbReference>
<protein>
    <submittedName>
        <fullName evidence="8">O-antigen ligase family protein</fullName>
    </submittedName>
</protein>
<evidence type="ECO:0000256" key="1">
    <source>
        <dbReference type="ARBA" id="ARBA00004141"/>
    </source>
</evidence>
<evidence type="ECO:0000313" key="8">
    <source>
        <dbReference type="EMBL" id="MFC7446472.1"/>
    </source>
</evidence>
<dbReference type="InterPro" id="IPR007016">
    <property type="entry name" value="O-antigen_ligase-rel_domated"/>
</dbReference>
<feature type="region of interest" description="Disordered" evidence="5">
    <location>
        <begin position="436"/>
        <end position="457"/>
    </location>
</feature>
<evidence type="ECO:0000256" key="4">
    <source>
        <dbReference type="ARBA" id="ARBA00023136"/>
    </source>
</evidence>
<evidence type="ECO:0000313" key="9">
    <source>
        <dbReference type="Proteomes" id="UP001596484"/>
    </source>
</evidence>
<keyword evidence="8" id="KW-0436">Ligase</keyword>
<evidence type="ECO:0000256" key="3">
    <source>
        <dbReference type="ARBA" id="ARBA00022989"/>
    </source>
</evidence>
<accession>A0ABW2RRN1</accession>
<feature type="transmembrane region" description="Helical" evidence="6">
    <location>
        <begin position="197"/>
        <end position="216"/>
    </location>
</feature>
<keyword evidence="4 6" id="KW-0472">Membrane</keyword>
<feature type="transmembrane region" description="Helical" evidence="6">
    <location>
        <begin position="142"/>
        <end position="164"/>
    </location>
</feature>
<reference evidence="9" key="1">
    <citation type="journal article" date="2019" name="Int. J. Syst. Evol. Microbiol.">
        <title>The Global Catalogue of Microorganisms (GCM) 10K type strain sequencing project: providing services to taxonomists for standard genome sequencing and annotation.</title>
        <authorList>
            <consortium name="The Broad Institute Genomics Platform"/>
            <consortium name="The Broad Institute Genome Sequencing Center for Infectious Disease"/>
            <person name="Wu L."/>
            <person name="Ma J."/>
        </authorList>
    </citation>
    <scope>NUCLEOTIDE SEQUENCE [LARGE SCALE GENOMIC DNA]</scope>
    <source>
        <strain evidence="9">ICMP 19430</strain>
    </source>
</reference>
<dbReference type="RefSeq" id="WP_378400663.1">
    <property type="nucleotide sequence ID" value="NZ_JBHTCS010000001.1"/>
</dbReference>
<feature type="transmembrane region" description="Helical" evidence="6">
    <location>
        <begin position="263"/>
        <end position="286"/>
    </location>
</feature>
<dbReference type="InterPro" id="IPR051533">
    <property type="entry name" value="WaaL-like"/>
</dbReference>
<sequence length="457" mass="48224">MSLALALVGGVALIVAAVVATLIYARPQRGLLFLAALTPLHGVLAIVPGGASLTIWKEALIALTLACAFLRRPRSADPRGARRIPVHMPWWPALAILAVLGSVSALVSFGVLGLVAIKVTFFYLVVVGVLWLAPFDARDRDHLVTVIMAMGAFAALAGLAQQVIGPAYLVELGYQYGQQVRAAGGFFRTFGTFNQPFAFGLYVMLSLLVGGAVALAEPRRVRNTVFLCLTPIMAFAMTTSIVRASILGLAVGLVWLAVLRFRVLLVVLGGTAVLAAMALPFVPVGVTRALFSSSSLGERGEGWNDILTSIAVHPLGRGLGASGSAADRMLLADGAEMTNTSPNYQPDNYYVKMLLELGPIGLWLVLALLITALVWTTRLGRELPGRDGAFALGVSASVVAAMTASVVATYFEIFPLDLYFWLLLGVVGCAAAQHRSDSEPLPSAPGEAESRPMPVSC</sequence>
<feature type="domain" description="O-antigen ligase-related" evidence="7">
    <location>
        <begin position="232"/>
        <end position="365"/>
    </location>
</feature>
<name>A0ABW2RRN1_9NOCA</name>
<gene>
    <name evidence="8" type="ORF">ACFQS9_01060</name>
</gene>
<feature type="transmembrane region" description="Helical" evidence="6">
    <location>
        <begin position="115"/>
        <end position="135"/>
    </location>
</feature>
<dbReference type="GO" id="GO:0016874">
    <property type="term" value="F:ligase activity"/>
    <property type="evidence" value="ECO:0007669"/>
    <property type="project" value="UniProtKB-KW"/>
</dbReference>
<keyword evidence="9" id="KW-1185">Reference proteome</keyword>
<feature type="transmembrane region" description="Helical" evidence="6">
    <location>
        <begin position="53"/>
        <end position="70"/>
    </location>
</feature>
<keyword evidence="2 6" id="KW-0812">Transmembrane</keyword>
<feature type="transmembrane region" description="Helical" evidence="6">
    <location>
        <begin position="418"/>
        <end position="436"/>
    </location>
</feature>
<feature type="transmembrane region" description="Helical" evidence="6">
    <location>
        <begin position="388"/>
        <end position="411"/>
    </location>
</feature>
<comment type="subcellular location">
    <subcellularLocation>
        <location evidence="1">Membrane</location>
        <topology evidence="1">Multi-pass membrane protein</topology>
    </subcellularLocation>
</comment>
<keyword evidence="3 6" id="KW-1133">Transmembrane helix</keyword>
<evidence type="ECO:0000259" key="7">
    <source>
        <dbReference type="Pfam" id="PF04932"/>
    </source>
</evidence>
<evidence type="ECO:0000256" key="6">
    <source>
        <dbReference type="SAM" id="Phobius"/>
    </source>
</evidence>
<evidence type="ECO:0000256" key="2">
    <source>
        <dbReference type="ARBA" id="ARBA00022692"/>
    </source>
</evidence>
<dbReference type="Proteomes" id="UP001596484">
    <property type="component" value="Unassembled WGS sequence"/>
</dbReference>
<dbReference type="EMBL" id="JBHTCS010000001">
    <property type="protein sequence ID" value="MFC7446472.1"/>
    <property type="molecule type" value="Genomic_DNA"/>
</dbReference>
<proteinExistence type="predicted"/>
<dbReference type="PANTHER" id="PTHR37422:SF13">
    <property type="entry name" value="LIPOPOLYSACCHARIDE BIOSYNTHESIS PROTEIN PA4999-RELATED"/>
    <property type="match status" value="1"/>
</dbReference>
<feature type="transmembrane region" description="Helical" evidence="6">
    <location>
        <begin position="354"/>
        <end position="376"/>
    </location>
</feature>
<feature type="transmembrane region" description="Helical" evidence="6">
    <location>
        <begin position="228"/>
        <end position="257"/>
    </location>
</feature>